<organism evidence="12 13">
    <name type="scientific">Pararge aegeria aegeria</name>
    <dbReference type="NCBI Taxonomy" id="348720"/>
    <lineage>
        <taxon>Eukaryota</taxon>
        <taxon>Metazoa</taxon>
        <taxon>Ecdysozoa</taxon>
        <taxon>Arthropoda</taxon>
        <taxon>Hexapoda</taxon>
        <taxon>Insecta</taxon>
        <taxon>Pterygota</taxon>
        <taxon>Neoptera</taxon>
        <taxon>Endopterygota</taxon>
        <taxon>Lepidoptera</taxon>
        <taxon>Glossata</taxon>
        <taxon>Ditrysia</taxon>
        <taxon>Papilionoidea</taxon>
        <taxon>Nymphalidae</taxon>
        <taxon>Satyrinae</taxon>
        <taxon>Satyrini</taxon>
        <taxon>Parargina</taxon>
        <taxon>Pararge</taxon>
    </lineage>
</organism>
<protein>
    <recommendedName>
        <fullName evidence="10">Dynein axonemal assembly factor 4</fullName>
    </recommendedName>
</protein>
<dbReference type="PANTHER" id="PTHR46492:SF1">
    <property type="entry name" value="DYNEIN AXONEMAL ASSEMBLY FACTOR 4"/>
    <property type="match status" value="1"/>
</dbReference>
<dbReference type="GO" id="GO:0036159">
    <property type="term" value="P:inner dynein arm assembly"/>
    <property type="evidence" value="ECO:0007669"/>
    <property type="project" value="TreeGrafter"/>
</dbReference>
<accession>A0A8S4RII0</accession>
<dbReference type="PANTHER" id="PTHR46492">
    <property type="entry name" value="DYNEIN ASSEMBLY FACTOR 4, AXONEMAL"/>
    <property type="match status" value="1"/>
</dbReference>
<dbReference type="GO" id="GO:0036158">
    <property type="term" value="P:outer dynein arm assembly"/>
    <property type="evidence" value="ECO:0007669"/>
    <property type="project" value="TreeGrafter"/>
</dbReference>
<keyword evidence="6" id="KW-0524">Neurogenesis</keyword>
<dbReference type="GO" id="GO:0007399">
    <property type="term" value="P:nervous system development"/>
    <property type="evidence" value="ECO:0007669"/>
    <property type="project" value="UniProtKB-KW"/>
</dbReference>
<dbReference type="PROSITE" id="PS51203">
    <property type="entry name" value="CS"/>
    <property type="match status" value="1"/>
</dbReference>
<evidence type="ECO:0000259" key="11">
    <source>
        <dbReference type="PROSITE" id="PS51203"/>
    </source>
</evidence>
<dbReference type="GO" id="GO:0005634">
    <property type="term" value="C:nucleus"/>
    <property type="evidence" value="ECO:0007669"/>
    <property type="project" value="UniProtKB-SubCell"/>
</dbReference>
<reference evidence="12" key="1">
    <citation type="submission" date="2022-03" db="EMBL/GenBank/DDBJ databases">
        <authorList>
            <person name="Lindestad O."/>
        </authorList>
    </citation>
    <scope>NUCLEOTIDE SEQUENCE</scope>
</reference>
<gene>
    <name evidence="12" type="primary">jg9806</name>
    <name evidence="12" type="ORF">PAEG_LOCUS14826</name>
</gene>
<dbReference type="GO" id="GO:0120293">
    <property type="term" value="C:dynein axonemal particle"/>
    <property type="evidence" value="ECO:0007669"/>
    <property type="project" value="UniProtKB-SubCell"/>
</dbReference>
<dbReference type="Gene3D" id="1.25.40.10">
    <property type="entry name" value="Tetratricopeptide repeat domain"/>
    <property type="match status" value="1"/>
</dbReference>
<keyword evidence="3" id="KW-0963">Cytoplasm</keyword>
<dbReference type="CDD" id="cd06469">
    <property type="entry name" value="p23_DYX1C1_like"/>
    <property type="match status" value="1"/>
</dbReference>
<evidence type="ECO:0000313" key="13">
    <source>
        <dbReference type="Proteomes" id="UP000838756"/>
    </source>
</evidence>
<keyword evidence="7" id="KW-0539">Nucleus</keyword>
<keyword evidence="5" id="KW-0802">TPR repeat</keyword>
<dbReference type="InterPro" id="IPR037894">
    <property type="entry name" value="CS_DYX1C1"/>
</dbReference>
<dbReference type="SUPFAM" id="SSF49764">
    <property type="entry name" value="HSP20-like chaperones"/>
    <property type="match status" value="1"/>
</dbReference>
<evidence type="ECO:0000256" key="7">
    <source>
        <dbReference type="ARBA" id="ARBA00023242"/>
    </source>
</evidence>
<keyword evidence="13" id="KW-1185">Reference proteome</keyword>
<dbReference type="SUPFAM" id="SSF48452">
    <property type="entry name" value="TPR-like"/>
    <property type="match status" value="1"/>
</dbReference>
<evidence type="ECO:0000256" key="9">
    <source>
        <dbReference type="ARBA" id="ARBA00024190"/>
    </source>
</evidence>
<evidence type="ECO:0000256" key="6">
    <source>
        <dbReference type="ARBA" id="ARBA00022902"/>
    </source>
</evidence>
<keyword evidence="4" id="KW-0677">Repeat</keyword>
<dbReference type="GO" id="GO:0003341">
    <property type="term" value="P:cilium movement"/>
    <property type="evidence" value="ECO:0007669"/>
    <property type="project" value="InterPro"/>
</dbReference>
<dbReference type="Proteomes" id="UP000838756">
    <property type="component" value="Unassembled WGS sequence"/>
</dbReference>
<dbReference type="InterPro" id="IPR007052">
    <property type="entry name" value="CS_dom"/>
</dbReference>
<dbReference type="OrthoDB" id="348005at2759"/>
<keyword evidence="8" id="KW-0966">Cell projection</keyword>
<dbReference type="EMBL" id="CAKXAJ010025277">
    <property type="protein sequence ID" value="CAH2237553.1"/>
    <property type="molecule type" value="Genomic_DNA"/>
</dbReference>
<evidence type="ECO:0000256" key="10">
    <source>
        <dbReference type="ARBA" id="ARBA00024430"/>
    </source>
</evidence>
<dbReference type="Gene3D" id="2.60.40.790">
    <property type="match status" value="1"/>
</dbReference>
<evidence type="ECO:0000256" key="8">
    <source>
        <dbReference type="ARBA" id="ARBA00023273"/>
    </source>
</evidence>
<dbReference type="InterPro" id="IPR008978">
    <property type="entry name" value="HSP20-like_chaperone"/>
</dbReference>
<evidence type="ECO:0000256" key="3">
    <source>
        <dbReference type="ARBA" id="ARBA00022490"/>
    </source>
</evidence>
<sequence length="517" mass="59605">MPILVKDYSWIQSSTTVHIRVPLDPVYKEKVDLFTTDCYVKAHFRPFLFEVFLLHDVDIKKSKCIVKDDVILLDLIKRDDTEWEYLEKILTKEDKMVIRQKILEECQQKAKQEAEDKAIKKSHLDRFTVQKAMDIDSKQHDIMDSRRNEQCKRAMDDLEKWRISTDQNYQNFKQTNGSGFKILELPSLENDEATEKGSLSEIENPTQNYMGLKSSGVKIVELPSSEDENISDKTKINEIKKDPSKQNYSITSEIASQNKKQVVIRKPEKKVVKSEYVEKKKEETAKRVLPKLRQMANLEITHTLRTFPTPSRESTAQEEEAWLKNITMARRATGFVSEDLRPEEQDPQWCKEKGDEFFRSGNYLGAISAYTHGITLSDKLPSLYANRSVTHFALGNFNKCTGTQHCINTALRQKSASAVVFPKRAMFQEGQLLKFIDYFQATDCSTALDLMKPPCEGNRRSRAKCIARRGAALARLGYLNKAIDEMKAAAKLLPEDETIKKDIYDMERAWEQNPDSD</sequence>
<dbReference type="GO" id="GO:0043005">
    <property type="term" value="C:neuron projection"/>
    <property type="evidence" value="ECO:0007669"/>
    <property type="project" value="UniProtKB-SubCell"/>
</dbReference>
<name>A0A8S4RII0_9NEOP</name>
<comment type="caution">
    <text evidence="12">The sequence shown here is derived from an EMBL/GenBank/DDBJ whole genome shotgun (WGS) entry which is preliminary data.</text>
</comment>
<proteinExistence type="predicted"/>
<evidence type="ECO:0000256" key="5">
    <source>
        <dbReference type="ARBA" id="ARBA00022803"/>
    </source>
</evidence>
<dbReference type="InterPro" id="IPR052004">
    <property type="entry name" value="Dynein_assembly_factor_4"/>
</dbReference>
<feature type="domain" description="CS" evidence="11">
    <location>
        <begin position="3"/>
        <end position="87"/>
    </location>
</feature>
<dbReference type="InterPro" id="IPR011990">
    <property type="entry name" value="TPR-like_helical_dom_sf"/>
</dbReference>
<comment type="subcellular location">
    <subcellularLocation>
        <location evidence="2">Cell projection</location>
        <location evidence="2">Neuron projection</location>
    </subcellularLocation>
    <subcellularLocation>
        <location evidence="9">Dynein axonemal particle</location>
    </subcellularLocation>
    <subcellularLocation>
        <location evidence="1">Nucleus</location>
    </subcellularLocation>
</comment>
<evidence type="ECO:0000256" key="1">
    <source>
        <dbReference type="ARBA" id="ARBA00004123"/>
    </source>
</evidence>
<dbReference type="AlphaFoldDB" id="A0A8S4RII0"/>
<evidence type="ECO:0000313" key="12">
    <source>
        <dbReference type="EMBL" id="CAH2237553.1"/>
    </source>
</evidence>
<evidence type="ECO:0000256" key="4">
    <source>
        <dbReference type="ARBA" id="ARBA00022737"/>
    </source>
</evidence>
<evidence type="ECO:0000256" key="2">
    <source>
        <dbReference type="ARBA" id="ARBA00004487"/>
    </source>
</evidence>
<dbReference type="Pfam" id="PF04969">
    <property type="entry name" value="CS"/>
    <property type="match status" value="1"/>
</dbReference>